<name>A0A9D1EFF1_9FIRM</name>
<comment type="caution">
    <text evidence="1">The sequence shown here is derived from an EMBL/GenBank/DDBJ whole genome shotgun (WGS) entry which is preliminary data.</text>
</comment>
<evidence type="ECO:0000313" key="1">
    <source>
        <dbReference type="EMBL" id="HIR89319.1"/>
    </source>
</evidence>
<proteinExistence type="predicted"/>
<evidence type="ECO:0000313" key="2">
    <source>
        <dbReference type="Proteomes" id="UP000824201"/>
    </source>
</evidence>
<sequence>MDFELNLFAQTELYQQLCETLKVLEKCQSVLSTFGCHSPEYPVYFDERDARLREFYIFELMFQEIFNKKIRTFSNTKEFGIEEYNKEKKIWTPFIVIAQEKR</sequence>
<accession>A0A9D1EFF1</accession>
<dbReference type="Proteomes" id="UP000824201">
    <property type="component" value="Unassembled WGS sequence"/>
</dbReference>
<organism evidence="1 2">
    <name type="scientific">Candidatus Fimimorpha faecalis</name>
    <dbReference type="NCBI Taxonomy" id="2840824"/>
    <lineage>
        <taxon>Bacteria</taxon>
        <taxon>Bacillati</taxon>
        <taxon>Bacillota</taxon>
        <taxon>Clostridia</taxon>
        <taxon>Eubacteriales</taxon>
        <taxon>Candidatus Fimimorpha</taxon>
    </lineage>
</organism>
<dbReference type="EMBL" id="DVHN01000131">
    <property type="protein sequence ID" value="HIR89319.1"/>
    <property type="molecule type" value="Genomic_DNA"/>
</dbReference>
<gene>
    <name evidence="1" type="ORF">IAC96_10240</name>
</gene>
<reference evidence="1" key="1">
    <citation type="submission" date="2020-10" db="EMBL/GenBank/DDBJ databases">
        <authorList>
            <person name="Gilroy R."/>
        </authorList>
    </citation>
    <scope>NUCLEOTIDE SEQUENCE</scope>
    <source>
        <strain evidence="1">ChiW13-3771</strain>
    </source>
</reference>
<reference evidence="1" key="2">
    <citation type="journal article" date="2021" name="PeerJ">
        <title>Extensive microbial diversity within the chicken gut microbiome revealed by metagenomics and culture.</title>
        <authorList>
            <person name="Gilroy R."/>
            <person name="Ravi A."/>
            <person name="Getino M."/>
            <person name="Pursley I."/>
            <person name="Horton D.L."/>
            <person name="Alikhan N.F."/>
            <person name="Baker D."/>
            <person name="Gharbi K."/>
            <person name="Hall N."/>
            <person name="Watson M."/>
            <person name="Adriaenssens E.M."/>
            <person name="Foster-Nyarko E."/>
            <person name="Jarju S."/>
            <person name="Secka A."/>
            <person name="Antonio M."/>
            <person name="Oren A."/>
            <person name="Chaudhuri R.R."/>
            <person name="La Ragione R."/>
            <person name="Hildebrand F."/>
            <person name="Pallen M.J."/>
        </authorList>
    </citation>
    <scope>NUCLEOTIDE SEQUENCE</scope>
    <source>
        <strain evidence="1">ChiW13-3771</strain>
    </source>
</reference>
<protein>
    <submittedName>
        <fullName evidence="1">Uncharacterized protein</fullName>
    </submittedName>
</protein>
<dbReference type="AlphaFoldDB" id="A0A9D1EFF1"/>